<dbReference type="InterPro" id="IPR033121">
    <property type="entry name" value="PEPTIDASE_A1"/>
</dbReference>
<evidence type="ECO:0000256" key="2">
    <source>
        <dbReference type="PIRSR" id="PIRSR601461-2"/>
    </source>
</evidence>
<dbReference type="PANTHER" id="PTHR47966">
    <property type="entry name" value="BETA-SITE APP-CLEAVING ENZYME, ISOFORM A-RELATED"/>
    <property type="match status" value="1"/>
</dbReference>
<dbReference type="OrthoDB" id="2747330at2759"/>
<keyword evidence="4" id="KW-0472">Membrane</keyword>
<sequence>MNMARADGGNAYLIEMSALQNGDYDMSYMVPLQIGTPPQSVYVQVDTGSSDLWIASPSCSTSACGASGHTYDPSSSSSAQTTDADFSITYLQGQVSGDIVNDVVRLGPTSVTAQSLAAASNVTNEPLDDKFNGVLGLALPANSLIKADGGGDAITAGLFGADGAPGDPFVGLLMERPGSDRYPSLMGLGMHPSADQLRLSGGGAVEDAVTYLGLSADEAGELLFKVQLAGIEAHPSTLDTASENTLDKDVSLLGAPLRAVFDSGVPLILTTSTIANAVYGSIGVGPGSDGIYYLPCSTPLNLTFTLAESGSNDSPRIDVPIHPSDLVLQAGGGGQGAGTGSCTGAIQAVADLDSSSANGAGVDIVLGTPFMRNVYSVFAYENPDAWHGKRRRREEGSARALSDWRREGGGDARLSDWRRDKHDDHVPRLRRRRRRADRDVPSSPRSSRKSARSSRATSDTPFLGIVPLTDPTWAAREFEVVNVRGLSYPDPDAVDAGDVDASGATTGSSGGLALGVKIFLGILGFFILCGLLFAARFFYIRRKAQNATPEEKAAAEAKQTETTASWRSSAELVKDKSQFQDINGVKLD</sequence>
<feature type="region of interest" description="Disordered" evidence="3">
    <location>
        <begin position="387"/>
        <end position="458"/>
    </location>
</feature>
<dbReference type="SUPFAM" id="SSF50630">
    <property type="entry name" value="Acid proteases"/>
    <property type="match status" value="1"/>
</dbReference>
<evidence type="ECO:0000313" key="6">
    <source>
        <dbReference type="EMBL" id="TRM62000.1"/>
    </source>
</evidence>
<keyword evidence="7" id="KW-1185">Reference proteome</keyword>
<dbReference type="PROSITE" id="PS51767">
    <property type="entry name" value="PEPTIDASE_A1"/>
    <property type="match status" value="1"/>
</dbReference>
<dbReference type="Gene3D" id="2.40.70.10">
    <property type="entry name" value="Acid Proteases"/>
    <property type="match status" value="2"/>
</dbReference>
<comment type="caution">
    <text evidence="6">The sequence shown here is derived from an EMBL/GenBank/DDBJ whole genome shotgun (WGS) entry which is preliminary data.</text>
</comment>
<dbReference type="CDD" id="cd05471">
    <property type="entry name" value="pepsin_like"/>
    <property type="match status" value="1"/>
</dbReference>
<name>A0A550CB22_9AGAR</name>
<dbReference type="PANTHER" id="PTHR47966:SF73">
    <property type="entry name" value="PEPTIDASE A1 DOMAIN-CONTAINING PROTEIN"/>
    <property type="match status" value="1"/>
</dbReference>
<dbReference type="InterPro" id="IPR021109">
    <property type="entry name" value="Peptidase_aspartic_dom_sf"/>
</dbReference>
<feature type="compositionally biased region" description="Basic and acidic residues" evidence="3">
    <location>
        <begin position="549"/>
        <end position="559"/>
    </location>
</feature>
<dbReference type="Pfam" id="PF00026">
    <property type="entry name" value="Asp"/>
    <property type="match status" value="2"/>
</dbReference>
<dbReference type="PRINTS" id="PR00792">
    <property type="entry name" value="PEPSIN"/>
</dbReference>
<organism evidence="6 7">
    <name type="scientific">Schizophyllum amplum</name>
    <dbReference type="NCBI Taxonomy" id="97359"/>
    <lineage>
        <taxon>Eukaryota</taxon>
        <taxon>Fungi</taxon>
        <taxon>Dikarya</taxon>
        <taxon>Basidiomycota</taxon>
        <taxon>Agaricomycotina</taxon>
        <taxon>Agaricomycetes</taxon>
        <taxon>Agaricomycetidae</taxon>
        <taxon>Agaricales</taxon>
        <taxon>Schizophyllaceae</taxon>
        <taxon>Schizophyllum</taxon>
    </lineage>
</organism>
<protein>
    <submittedName>
        <fullName evidence="6">Aspartic peptidase domain-containing protein</fullName>
    </submittedName>
</protein>
<reference evidence="6 7" key="1">
    <citation type="journal article" date="2019" name="New Phytol.">
        <title>Comparative genomics reveals unique wood-decay strategies and fruiting body development in the Schizophyllaceae.</title>
        <authorList>
            <person name="Almasi E."/>
            <person name="Sahu N."/>
            <person name="Krizsan K."/>
            <person name="Balint B."/>
            <person name="Kovacs G.M."/>
            <person name="Kiss B."/>
            <person name="Cseklye J."/>
            <person name="Drula E."/>
            <person name="Henrissat B."/>
            <person name="Nagy I."/>
            <person name="Chovatia M."/>
            <person name="Adam C."/>
            <person name="LaButti K."/>
            <person name="Lipzen A."/>
            <person name="Riley R."/>
            <person name="Grigoriev I.V."/>
            <person name="Nagy L.G."/>
        </authorList>
    </citation>
    <scope>NUCLEOTIDE SEQUENCE [LARGE SCALE GENOMIC DNA]</scope>
    <source>
        <strain evidence="6 7">NL-1724</strain>
    </source>
</reference>
<keyword evidence="4" id="KW-1133">Transmembrane helix</keyword>
<evidence type="ECO:0000256" key="4">
    <source>
        <dbReference type="SAM" id="Phobius"/>
    </source>
</evidence>
<evidence type="ECO:0000256" key="1">
    <source>
        <dbReference type="ARBA" id="ARBA00007447"/>
    </source>
</evidence>
<feature type="disulfide bond" evidence="2">
    <location>
        <begin position="59"/>
        <end position="64"/>
    </location>
</feature>
<feature type="transmembrane region" description="Helical" evidence="4">
    <location>
        <begin position="518"/>
        <end position="539"/>
    </location>
</feature>
<keyword evidence="2" id="KW-1015">Disulfide bond</keyword>
<proteinExistence type="inferred from homology"/>
<feature type="region of interest" description="Disordered" evidence="3">
    <location>
        <begin position="549"/>
        <end position="569"/>
    </location>
</feature>
<dbReference type="AlphaFoldDB" id="A0A550CB22"/>
<evidence type="ECO:0000313" key="7">
    <source>
        <dbReference type="Proteomes" id="UP000320762"/>
    </source>
</evidence>
<evidence type="ECO:0000259" key="5">
    <source>
        <dbReference type="PROSITE" id="PS51767"/>
    </source>
</evidence>
<dbReference type="EMBL" id="VDMD01000014">
    <property type="protein sequence ID" value="TRM62000.1"/>
    <property type="molecule type" value="Genomic_DNA"/>
</dbReference>
<feature type="domain" description="Peptidase A1" evidence="5">
    <location>
        <begin position="28"/>
        <end position="388"/>
    </location>
</feature>
<dbReference type="Proteomes" id="UP000320762">
    <property type="component" value="Unassembled WGS sequence"/>
</dbReference>
<dbReference type="InterPro" id="IPR034164">
    <property type="entry name" value="Pepsin-like_dom"/>
</dbReference>
<evidence type="ECO:0000256" key="3">
    <source>
        <dbReference type="SAM" id="MobiDB-lite"/>
    </source>
</evidence>
<feature type="compositionally biased region" description="Basic and acidic residues" evidence="3">
    <location>
        <begin position="393"/>
        <end position="427"/>
    </location>
</feature>
<keyword evidence="4" id="KW-0812">Transmembrane</keyword>
<dbReference type="InterPro" id="IPR001461">
    <property type="entry name" value="Aspartic_peptidase_A1"/>
</dbReference>
<dbReference type="STRING" id="97359.A0A550CB22"/>
<accession>A0A550CB22</accession>
<dbReference type="GO" id="GO:0006508">
    <property type="term" value="P:proteolysis"/>
    <property type="evidence" value="ECO:0007669"/>
    <property type="project" value="InterPro"/>
</dbReference>
<dbReference type="GO" id="GO:0004190">
    <property type="term" value="F:aspartic-type endopeptidase activity"/>
    <property type="evidence" value="ECO:0007669"/>
    <property type="project" value="InterPro"/>
</dbReference>
<gene>
    <name evidence="6" type="ORF">BD626DRAFT_499469</name>
</gene>
<comment type="similarity">
    <text evidence="1">Belongs to the peptidase A1 family.</text>
</comment>